<dbReference type="Proteomes" id="UP000595917">
    <property type="component" value="Chromosome"/>
</dbReference>
<dbReference type="KEGG" id="bhc:JFL75_03950"/>
<dbReference type="EMBL" id="CP067089">
    <property type="protein sequence ID" value="QQO10079.1"/>
    <property type="molecule type" value="Genomic_DNA"/>
</dbReference>
<keyword evidence="1" id="KW-0732">Signal</keyword>
<protein>
    <recommendedName>
        <fullName evidence="4">Lipocalin-like domain-containing protein</fullName>
    </recommendedName>
</protein>
<dbReference type="PROSITE" id="PS51257">
    <property type="entry name" value="PROKAR_LIPOPROTEIN"/>
    <property type="match status" value="1"/>
</dbReference>
<dbReference type="RefSeq" id="WP_215627383.1">
    <property type="nucleotide sequence ID" value="NZ_CP067089.2"/>
</dbReference>
<proteinExistence type="predicted"/>
<reference evidence="2" key="1">
    <citation type="submission" date="2021-01" db="EMBL/GenBank/DDBJ databases">
        <title>Description of Breznakiella homolactica.</title>
        <authorList>
            <person name="Song Y."/>
            <person name="Brune A."/>
        </authorList>
    </citation>
    <scope>NUCLEOTIDE SEQUENCE</scope>
    <source>
        <strain evidence="2">RmG30</strain>
    </source>
</reference>
<feature type="chain" id="PRO_5030806773" description="Lipocalin-like domain-containing protein" evidence="1">
    <location>
        <begin position="28"/>
        <end position="115"/>
    </location>
</feature>
<evidence type="ECO:0000313" key="2">
    <source>
        <dbReference type="EMBL" id="QQO10079.1"/>
    </source>
</evidence>
<name>A0A7T7XPD5_9SPIR</name>
<sequence length="115" mass="12570">MKKTTHAGILIVVLCCVFLTACDSATAPDLSGSDPSLPGVWQELYHGENAQILFTGESAVLSGSVFENAGLAGHYSYETRDSTLFLNGDSYGDYRINDTGRMSIEGLYFLFFKKR</sequence>
<organism evidence="2 3">
    <name type="scientific">Breznakiella homolactica</name>
    <dbReference type="NCBI Taxonomy" id="2798577"/>
    <lineage>
        <taxon>Bacteria</taxon>
        <taxon>Pseudomonadati</taxon>
        <taxon>Spirochaetota</taxon>
        <taxon>Spirochaetia</taxon>
        <taxon>Spirochaetales</taxon>
        <taxon>Breznakiellaceae</taxon>
        <taxon>Breznakiella</taxon>
    </lineage>
</organism>
<evidence type="ECO:0000256" key="1">
    <source>
        <dbReference type="SAM" id="SignalP"/>
    </source>
</evidence>
<evidence type="ECO:0000313" key="3">
    <source>
        <dbReference type="Proteomes" id="UP000595917"/>
    </source>
</evidence>
<evidence type="ECO:0008006" key="4">
    <source>
        <dbReference type="Google" id="ProtNLM"/>
    </source>
</evidence>
<accession>A0A7T7XPD5</accession>
<keyword evidence="3" id="KW-1185">Reference proteome</keyword>
<feature type="signal peptide" evidence="1">
    <location>
        <begin position="1"/>
        <end position="27"/>
    </location>
</feature>
<gene>
    <name evidence="2" type="ORF">JFL75_03950</name>
</gene>
<dbReference type="AlphaFoldDB" id="A0A7T7XPD5"/>